<dbReference type="PROSITE" id="PS50934">
    <property type="entry name" value="SWIRM"/>
    <property type="match status" value="1"/>
</dbReference>
<evidence type="ECO:0000313" key="11">
    <source>
        <dbReference type="Proteomes" id="UP001489004"/>
    </source>
</evidence>
<feature type="region of interest" description="Disordered" evidence="5">
    <location>
        <begin position="931"/>
        <end position="1006"/>
    </location>
</feature>
<feature type="compositionally biased region" description="Polar residues" evidence="5">
    <location>
        <begin position="362"/>
        <end position="382"/>
    </location>
</feature>
<dbReference type="Pfam" id="PF04433">
    <property type="entry name" value="SWIRM"/>
    <property type="match status" value="1"/>
</dbReference>
<dbReference type="GO" id="GO:0003677">
    <property type="term" value="F:DNA binding"/>
    <property type="evidence" value="ECO:0007669"/>
    <property type="project" value="UniProtKB-KW"/>
</dbReference>
<feature type="domain" description="Myb-like" evidence="6">
    <location>
        <begin position="643"/>
        <end position="685"/>
    </location>
</feature>
<dbReference type="InterPro" id="IPR017884">
    <property type="entry name" value="SANT_dom"/>
</dbReference>
<gene>
    <name evidence="10" type="ORF">WJX72_010310</name>
</gene>
<dbReference type="InterPro" id="IPR009057">
    <property type="entry name" value="Homeodomain-like_sf"/>
</dbReference>
<reference evidence="10 11" key="1">
    <citation type="journal article" date="2024" name="Nat. Commun.">
        <title>Phylogenomics reveals the evolutionary origins of lichenization in chlorophyte algae.</title>
        <authorList>
            <person name="Puginier C."/>
            <person name="Libourel C."/>
            <person name="Otte J."/>
            <person name="Skaloud P."/>
            <person name="Haon M."/>
            <person name="Grisel S."/>
            <person name="Petersen M."/>
            <person name="Berrin J.G."/>
            <person name="Delaux P.M."/>
            <person name="Dal Grande F."/>
            <person name="Keller J."/>
        </authorList>
    </citation>
    <scope>NUCLEOTIDE SEQUENCE [LARGE SCALE GENOMIC DNA]</scope>
    <source>
        <strain evidence="10 11">SAG 2043</strain>
    </source>
</reference>
<evidence type="ECO:0000259" key="8">
    <source>
        <dbReference type="PROSITE" id="PS51293"/>
    </source>
</evidence>
<dbReference type="Pfam" id="PF16496">
    <property type="entry name" value="SWIRM-assoc_2"/>
    <property type="match status" value="1"/>
</dbReference>
<dbReference type="Pfam" id="PF00249">
    <property type="entry name" value="Myb_DNA-binding"/>
    <property type="match status" value="1"/>
</dbReference>
<organism evidence="10 11">
    <name type="scientific">[Myrmecia] bisecta</name>
    <dbReference type="NCBI Taxonomy" id="41462"/>
    <lineage>
        <taxon>Eukaryota</taxon>
        <taxon>Viridiplantae</taxon>
        <taxon>Chlorophyta</taxon>
        <taxon>core chlorophytes</taxon>
        <taxon>Trebouxiophyceae</taxon>
        <taxon>Trebouxiales</taxon>
        <taxon>Trebouxiaceae</taxon>
        <taxon>Myrmecia</taxon>
    </lineage>
</organism>
<dbReference type="InterPro" id="IPR032451">
    <property type="entry name" value="SMARCC_C"/>
</dbReference>
<feature type="compositionally biased region" description="Low complexity" evidence="5">
    <location>
        <begin position="696"/>
        <end position="725"/>
    </location>
</feature>
<dbReference type="InterPro" id="IPR049898">
    <property type="entry name" value="MARR_BRCT_CHROMO"/>
</dbReference>
<evidence type="ECO:0000256" key="4">
    <source>
        <dbReference type="ARBA" id="ARBA00023242"/>
    </source>
</evidence>
<dbReference type="AlphaFoldDB" id="A0AAW1R989"/>
<dbReference type="PROSITE" id="PS52032">
    <property type="entry name" value="MARR_BRCT_CHROMO"/>
    <property type="match status" value="1"/>
</dbReference>
<feature type="domain" description="Chromo" evidence="9">
    <location>
        <begin position="1"/>
        <end position="278"/>
    </location>
</feature>
<dbReference type="PROSITE" id="PS50090">
    <property type="entry name" value="MYB_LIKE"/>
    <property type="match status" value="1"/>
</dbReference>
<name>A0AAW1R989_9CHLO</name>
<dbReference type="PANTHER" id="PTHR12802">
    <property type="entry name" value="SWI/SNF COMPLEX-RELATED"/>
    <property type="match status" value="1"/>
</dbReference>
<feature type="region of interest" description="Disordered" evidence="5">
    <location>
        <begin position="806"/>
        <end position="827"/>
    </location>
</feature>
<evidence type="ECO:0000259" key="9">
    <source>
        <dbReference type="PROSITE" id="PS52032"/>
    </source>
</evidence>
<dbReference type="SUPFAM" id="SSF46689">
    <property type="entry name" value="Homeodomain-like"/>
    <property type="match status" value="2"/>
</dbReference>
<evidence type="ECO:0000259" key="7">
    <source>
        <dbReference type="PROSITE" id="PS50934"/>
    </source>
</evidence>
<dbReference type="InterPro" id="IPR032450">
    <property type="entry name" value="SMARCC_N"/>
</dbReference>
<feature type="region of interest" description="Disordered" evidence="5">
    <location>
        <begin position="256"/>
        <end position="282"/>
    </location>
</feature>
<keyword evidence="3" id="KW-0804">Transcription</keyword>
<dbReference type="InterPro" id="IPR007526">
    <property type="entry name" value="SWIRM"/>
</dbReference>
<evidence type="ECO:0000256" key="5">
    <source>
        <dbReference type="SAM" id="MobiDB-lite"/>
    </source>
</evidence>
<dbReference type="InterPro" id="IPR001005">
    <property type="entry name" value="SANT/Myb"/>
</dbReference>
<dbReference type="FunFam" id="1.10.10.60:FF:000014">
    <property type="entry name" value="SWI/SNF complex subunit SMARCC2 isoform C"/>
    <property type="match status" value="1"/>
</dbReference>
<dbReference type="InterPro" id="IPR036388">
    <property type="entry name" value="WH-like_DNA-bd_sf"/>
</dbReference>
<dbReference type="FunFam" id="1.10.10.10:FF:000020">
    <property type="entry name" value="SWI/SNF complex subunit SMARCC2 isoform c"/>
    <property type="match status" value="1"/>
</dbReference>
<feature type="region of interest" description="Disordered" evidence="5">
    <location>
        <begin position="355"/>
        <end position="406"/>
    </location>
</feature>
<dbReference type="Gene3D" id="1.10.10.60">
    <property type="entry name" value="Homeodomain-like"/>
    <property type="match status" value="1"/>
</dbReference>
<sequence length="1006" mass="109358">MAEARPKSGKVELREYEADSYLRQLEPVVQRLEESVPEARYDRKGLGLLIGQVLNFMEDALGVNAIAPRPFPKIPAKLFQDVAPNGSVYAFALECWEIRKARNLKRIEWANPMKRKETLEILSIIRKGLAKRGLLHTPKVFIDPSCKGEAPALQQMVAQLQGDLAVTADTPGITHFVVPFGPGGDPDDGVQYQRVFKRRGPEAYVHWWYYPDSYDEWIPSEQAGEQLDSDDQGKGPWKVYARWLRDSAKYNEWMNPIDYEPEEPGAEGDAAGKPGAATGNAAPAGAAVDAAGAKRKLEAAGEENAAKKAKVDVPAAAVVPAMRRIPAPMPRPEIDPSTAERLGPNVVRRKVVNPDRKVVDGTATTENLSQGQQRKASGSRVPQATPPVEPASGRPPTTNGLPLDQPQPMKELYRVPTHAAWFDYVTVHAIERSAMPSFFNSASESRTPRIYKEYRNWMINKYREDTSRVLTATECRRGLAGDAMAIQQVWAFLDEWGLINFQARPDADKFKTVDISALGLPPGATVRTTPAAPSTEALFKFSRPTVAGGQAAISAGGGGDMAQLITRKDHYNRTPADAPTTQPRFFCNAMPWVDCTAVRYHCTKYPDVDLCPEAYANGHFPPACTAKDFVRIDQADEPSGPDWTDQETLLLLEGLEIYGDNWGEIAEHVGTKSQLQCIMHFVRLPIEDQFLNEVQMQPPAASTQPQAAAPQLPGRGSHAAAGAAGQLPEAPTAAKAGAIGFPPAGVSPDNLPFDAVGNVLLSQLQMLASLVSPKVGAAAAQAALEALCEEDPDVAAEAGLGMAAQQASAGPNGHSANGVAGQAGFQGDGPPSAARVRIAAATAIASAAVKAKLLADEEEMHVQHGVERLLTLHHQKVELKLKHCEQVDQALERERAQIEMSRHAITAEILQLQEQKAAALRVLERPIPGFAPQGLPGSQAINPSPQPQGSALSQLQPHVVTQQQQHQIHQQMLQQQQLQQQYQPQQQHSQQQQQQQQQQASHVTLT</sequence>
<evidence type="ECO:0000256" key="1">
    <source>
        <dbReference type="ARBA" id="ARBA00023015"/>
    </source>
</evidence>
<dbReference type="SUPFAM" id="SSF52113">
    <property type="entry name" value="BRCT domain"/>
    <property type="match status" value="1"/>
</dbReference>
<feature type="compositionally biased region" description="Polar residues" evidence="5">
    <location>
        <begin position="939"/>
        <end position="953"/>
    </location>
</feature>
<dbReference type="SMART" id="SM00717">
    <property type="entry name" value="SANT"/>
    <property type="match status" value="1"/>
</dbReference>
<feature type="domain" description="SANT" evidence="8">
    <location>
        <begin position="638"/>
        <end position="689"/>
    </location>
</feature>
<keyword evidence="4" id="KW-0539">Nucleus</keyword>
<dbReference type="CDD" id="cd00167">
    <property type="entry name" value="SANT"/>
    <property type="match status" value="1"/>
</dbReference>
<evidence type="ECO:0000256" key="2">
    <source>
        <dbReference type="ARBA" id="ARBA00023125"/>
    </source>
</evidence>
<dbReference type="PANTHER" id="PTHR12802:SF41">
    <property type="entry name" value="BRAHMA ASSOCIATED PROTEIN 155 KDA"/>
    <property type="match status" value="1"/>
</dbReference>
<keyword evidence="2" id="KW-0238">DNA-binding</keyword>
<dbReference type="EMBL" id="JALJOR010000001">
    <property type="protein sequence ID" value="KAK9830209.1"/>
    <property type="molecule type" value="Genomic_DNA"/>
</dbReference>
<evidence type="ECO:0000256" key="3">
    <source>
        <dbReference type="ARBA" id="ARBA00023163"/>
    </source>
</evidence>
<accession>A0AAW1R989</accession>
<keyword evidence="1" id="KW-0805">Transcription regulation</keyword>
<dbReference type="InterPro" id="IPR036420">
    <property type="entry name" value="BRCT_dom_sf"/>
</dbReference>
<dbReference type="Gene3D" id="1.10.10.10">
    <property type="entry name" value="Winged helix-like DNA-binding domain superfamily/Winged helix DNA-binding domain"/>
    <property type="match status" value="1"/>
</dbReference>
<evidence type="ECO:0000259" key="6">
    <source>
        <dbReference type="PROSITE" id="PS50090"/>
    </source>
</evidence>
<evidence type="ECO:0000313" key="10">
    <source>
        <dbReference type="EMBL" id="KAK9830209.1"/>
    </source>
</evidence>
<feature type="region of interest" description="Disordered" evidence="5">
    <location>
        <begin position="696"/>
        <end position="728"/>
    </location>
</feature>
<comment type="caution">
    <text evidence="10">The sequence shown here is derived from an EMBL/GenBank/DDBJ whole genome shotgun (WGS) entry which is preliminary data.</text>
</comment>
<proteinExistence type="predicted"/>
<keyword evidence="11" id="KW-1185">Reference proteome</keyword>
<dbReference type="Pfam" id="PF16495">
    <property type="entry name" value="SWIRM-assoc_1"/>
    <property type="match status" value="1"/>
</dbReference>
<dbReference type="GO" id="GO:0005634">
    <property type="term" value="C:nucleus"/>
    <property type="evidence" value="ECO:0007669"/>
    <property type="project" value="UniProtKB-ARBA"/>
</dbReference>
<dbReference type="PROSITE" id="PS51293">
    <property type="entry name" value="SANT"/>
    <property type="match status" value="1"/>
</dbReference>
<feature type="compositionally biased region" description="Low complexity" evidence="5">
    <location>
        <begin position="954"/>
        <end position="999"/>
    </location>
</feature>
<protein>
    <submittedName>
        <fullName evidence="10">Uncharacterized protein</fullName>
    </submittedName>
</protein>
<dbReference type="Proteomes" id="UP001489004">
    <property type="component" value="Unassembled WGS sequence"/>
</dbReference>
<feature type="compositionally biased region" description="Low complexity" evidence="5">
    <location>
        <begin position="267"/>
        <end position="282"/>
    </location>
</feature>
<feature type="domain" description="SWIRM" evidence="7">
    <location>
        <begin position="413"/>
        <end position="510"/>
    </location>
</feature>